<dbReference type="AlphaFoldDB" id="N2A7H8"/>
<evidence type="ECO:0000313" key="2">
    <source>
        <dbReference type="EMBL" id="EMZ24166.1"/>
    </source>
</evidence>
<sequence length="72" mass="7596">MKKKNVFLNGLGLSGLLVLLLLLIVFFVVSMRKEWAATNPCYGGTGSGAVDTSDCVTLLDGLKAGGYTLNET</sequence>
<dbReference type="Proteomes" id="UP000012589">
    <property type="component" value="Unassembled WGS sequence"/>
</dbReference>
<comment type="caution">
    <text evidence="2">The sequence shown here is derived from an EMBL/GenBank/DDBJ whole genome shotgun (WGS) entry which is preliminary data.</text>
</comment>
<feature type="transmembrane region" description="Helical" evidence="1">
    <location>
        <begin position="6"/>
        <end position="29"/>
    </location>
</feature>
<evidence type="ECO:0000313" key="3">
    <source>
        <dbReference type="Proteomes" id="UP000012589"/>
    </source>
</evidence>
<dbReference type="HOGENOM" id="CLU_2716412_0_0_9"/>
<keyword evidence="1" id="KW-0812">Transmembrane</keyword>
<accession>N2A7H8</accession>
<organism evidence="2 3">
    <name type="scientific">Eubacterium plexicaudatum ASF492</name>
    <dbReference type="NCBI Taxonomy" id="1235802"/>
    <lineage>
        <taxon>Bacteria</taxon>
        <taxon>Bacillati</taxon>
        <taxon>Bacillota</taxon>
        <taxon>Clostridia</taxon>
        <taxon>Eubacteriales</taxon>
        <taxon>Eubacteriaceae</taxon>
        <taxon>Eubacterium</taxon>
    </lineage>
</organism>
<proteinExistence type="predicted"/>
<protein>
    <submittedName>
        <fullName evidence="2">Uncharacterized protein</fullName>
    </submittedName>
</protein>
<keyword evidence="3" id="KW-1185">Reference proteome</keyword>
<dbReference type="PATRIC" id="fig|1235802.3.peg.3626"/>
<gene>
    <name evidence="2" type="ORF">C823_03443</name>
</gene>
<evidence type="ECO:0000256" key="1">
    <source>
        <dbReference type="SAM" id="Phobius"/>
    </source>
</evidence>
<keyword evidence="1" id="KW-1133">Transmembrane helix</keyword>
<reference evidence="2 3" key="1">
    <citation type="journal article" date="2014" name="Genome Announc.">
        <title>Draft genome sequences of the altered schaedler flora, a defined bacterial community from gnotobiotic mice.</title>
        <authorList>
            <person name="Wannemuehler M.J."/>
            <person name="Overstreet A.M."/>
            <person name="Ward D.V."/>
            <person name="Phillips G.J."/>
        </authorList>
    </citation>
    <scope>NUCLEOTIDE SEQUENCE [LARGE SCALE GENOMIC DNA]</scope>
    <source>
        <strain evidence="2 3">ASF492</strain>
    </source>
</reference>
<dbReference type="EMBL" id="AQFT01000100">
    <property type="protein sequence ID" value="EMZ24166.1"/>
    <property type="molecule type" value="Genomic_DNA"/>
</dbReference>
<keyword evidence="1" id="KW-0472">Membrane</keyword>
<name>N2A7H8_9FIRM</name>